<sequence length="94" mass="10685">MLKLALFWIPLGIVLMLAISTEGFILNKHDSQDLGSKEEKHSEETIEPEKLYYDENKVVEGRAEESVPEPWSEQEFRGTLMGRSLPAKSLPRLG</sequence>
<comment type="caution">
    <text evidence="3">The sequence shown here is derived from an EMBL/GenBank/DDBJ whole genome shotgun (WGS) entry which is preliminary data.</text>
</comment>
<evidence type="ECO:0000313" key="3">
    <source>
        <dbReference type="EMBL" id="CAG7836032.1"/>
    </source>
</evidence>
<reference evidence="3" key="1">
    <citation type="submission" date="2021-06" db="EMBL/GenBank/DDBJ databases">
        <authorList>
            <person name="Hodson N. C."/>
            <person name="Mongue J. A."/>
            <person name="Jaron S. K."/>
        </authorList>
    </citation>
    <scope>NUCLEOTIDE SEQUENCE</scope>
</reference>
<organism evidence="3 4">
    <name type="scientific">Allacma fusca</name>
    <dbReference type="NCBI Taxonomy" id="39272"/>
    <lineage>
        <taxon>Eukaryota</taxon>
        <taxon>Metazoa</taxon>
        <taxon>Ecdysozoa</taxon>
        <taxon>Arthropoda</taxon>
        <taxon>Hexapoda</taxon>
        <taxon>Collembola</taxon>
        <taxon>Symphypleona</taxon>
        <taxon>Sminthuridae</taxon>
        <taxon>Allacma</taxon>
    </lineage>
</organism>
<feature type="chain" id="PRO_5035260584" evidence="2">
    <location>
        <begin position="24"/>
        <end position="94"/>
    </location>
</feature>
<feature type="region of interest" description="Disordered" evidence="1">
    <location>
        <begin position="63"/>
        <end position="94"/>
    </location>
</feature>
<evidence type="ECO:0000256" key="2">
    <source>
        <dbReference type="SAM" id="SignalP"/>
    </source>
</evidence>
<keyword evidence="4" id="KW-1185">Reference proteome</keyword>
<keyword evidence="2" id="KW-0732">Signal</keyword>
<dbReference type="Proteomes" id="UP000708208">
    <property type="component" value="Unassembled WGS sequence"/>
</dbReference>
<evidence type="ECO:0000313" key="4">
    <source>
        <dbReference type="Proteomes" id="UP000708208"/>
    </source>
</evidence>
<name>A0A8J2LT08_9HEXA</name>
<proteinExistence type="predicted"/>
<gene>
    <name evidence="3" type="ORF">AFUS01_LOCUS45323</name>
</gene>
<dbReference type="EMBL" id="CAJVCH010570852">
    <property type="protein sequence ID" value="CAG7836032.1"/>
    <property type="molecule type" value="Genomic_DNA"/>
</dbReference>
<accession>A0A8J2LT08</accession>
<evidence type="ECO:0000256" key="1">
    <source>
        <dbReference type="SAM" id="MobiDB-lite"/>
    </source>
</evidence>
<protein>
    <submittedName>
        <fullName evidence="3">Uncharacterized protein</fullName>
    </submittedName>
</protein>
<dbReference type="AlphaFoldDB" id="A0A8J2LT08"/>
<feature type="signal peptide" evidence="2">
    <location>
        <begin position="1"/>
        <end position="23"/>
    </location>
</feature>